<feature type="region of interest" description="Disordered" evidence="6">
    <location>
        <begin position="276"/>
        <end position="307"/>
    </location>
</feature>
<keyword evidence="10" id="KW-1185">Reference proteome</keyword>
<name>A0A4Q4T6K1_9PEZI</name>
<organism evidence="9 10">
    <name type="scientific">Monosporascus ibericus</name>
    <dbReference type="NCBI Taxonomy" id="155417"/>
    <lineage>
        <taxon>Eukaryota</taxon>
        <taxon>Fungi</taxon>
        <taxon>Dikarya</taxon>
        <taxon>Ascomycota</taxon>
        <taxon>Pezizomycotina</taxon>
        <taxon>Sordariomycetes</taxon>
        <taxon>Xylariomycetidae</taxon>
        <taxon>Xylariales</taxon>
        <taxon>Xylariales incertae sedis</taxon>
        <taxon>Monosporascus</taxon>
    </lineage>
</organism>
<dbReference type="OrthoDB" id="4734799at2759"/>
<feature type="transmembrane region" description="Helical" evidence="7">
    <location>
        <begin position="203"/>
        <end position="223"/>
    </location>
</feature>
<dbReference type="AlphaFoldDB" id="A0A4Q4T6K1"/>
<evidence type="ECO:0000256" key="1">
    <source>
        <dbReference type="ARBA" id="ARBA00004141"/>
    </source>
</evidence>
<dbReference type="STRING" id="155417.A0A4Q4T6K1"/>
<evidence type="ECO:0000256" key="5">
    <source>
        <dbReference type="ARBA" id="ARBA00038359"/>
    </source>
</evidence>
<dbReference type="GO" id="GO:0016020">
    <property type="term" value="C:membrane"/>
    <property type="evidence" value="ECO:0007669"/>
    <property type="project" value="UniProtKB-SubCell"/>
</dbReference>
<evidence type="ECO:0000259" key="8">
    <source>
        <dbReference type="Pfam" id="PF20684"/>
    </source>
</evidence>
<keyword evidence="4 7" id="KW-0472">Membrane</keyword>
<keyword evidence="3 7" id="KW-1133">Transmembrane helix</keyword>
<evidence type="ECO:0000256" key="7">
    <source>
        <dbReference type="SAM" id="Phobius"/>
    </source>
</evidence>
<evidence type="ECO:0000256" key="6">
    <source>
        <dbReference type="SAM" id="MobiDB-lite"/>
    </source>
</evidence>
<feature type="compositionally biased region" description="Basic and acidic residues" evidence="6">
    <location>
        <begin position="342"/>
        <end position="353"/>
    </location>
</feature>
<feature type="transmembrane region" description="Helical" evidence="7">
    <location>
        <begin position="125"/>
        <end position="147"/>
    </location>
</feature>
<dbReference type="Proteomes" id="UP000293360">
    <property type="component" value="Unassembled WGS sequence"/>
</dbReference>
<feature type="transmembrane region" description="Helical" evidence="7">
    <location>
        <begin position="167"/>
        <end position="191"/>
    </location>
</feature>
<dbReference type="EMBL" id="QJNU01000401">
    <property type="protein sequence ID" value="RYO99942.1"/>
    <property type="molecule type" value="Genomic_DNA"/>
</dbReference>
<dbReference type="InterPro" id="IPR049326">
    <property type="entry name" value="Rhodopsin_dom_fungi"/>
</dbReference>
<reference evidence="9 10" key="1">
    <citation type="submission" date="2018-06" db="EMBL/GenBank/DDBJ databases">
        <title>Complete Genomes of Monosporascus.</title>
        <authorList>
            <person name="Robinson A.J."/>
            <person name="Natvig D.O."/>
        </authorList>
    </citation>
    <scope>NUCLEOTIDE SEQUENCE [LARGE SCALE GENOMIC DNA]</scope>
    <source>
        <strain evidence="9 10">CBS 110550</strain>
    </source>
</reference>
<evidence type="ECO:0000313" key="10">
    <source>
        <dbReference type="Proteomes" id="UP000293360"/>
    </source>
</evidence>
<dbReference type="InterPro" id="IPR052337">
    <property type="entry name" value="SAT4-like"/>
</dbReference>
<comment type="caution">
    <text evidence="9">The sequence shown here is derived from an EMBL/GenBank/DDBJ whole genome shotgun (WGS) entry which is preliminary data.</text>
</comment>
<evidence type="ECO:0000256" key="2">
    <source>
        <dbReference type="ARBA" id="ARBA00022692"/>
    </source>
</evidence>
<keyword evidence="2 7" id="KW-0812">Transmembrane</keyword>
<evidence type="ECO:0000313" key="9">
    <source>
        <dbReference type="EMBL" id="RYO99942.1"/>
    </source>
</evidence>
<feature type="transmembrane region" description="Helical" evidence="7">
    <location>
        <begin position="12"/>
        <end position="34"/>
    </location>
</feature>
<comment type="similarity">
    <text evidence="5">Belongs to the SAT4 family.</text>
</comment>
<feature type="transmembrane region" description="Helical" evidence="7">
    <location>
        <begin position="89"/>
        <end position="113"/>
    </location>
</feature>
<dbReference type="Pfam" id="PF20684">
    <property type="entry name" value="Fung_rhodopsin"/>
    <property type="match status" value="1"/>
</dbReference>
<feature type="domain" description="Rhodopsin" evidence="8">
    <location>
        <begin position="30"/>
        <end position="263"/>
    </location>
</feature>
<comment type="subcellular location">
    <subcellularLocation>
        <location evidence="1">Membrane</location>
        <topology evidence="1">Multi-pass membrane protein</topology>
    </subcellularLocation>
</comment>
<evidence type="ECO:0000256" key="3">
    <source>
        <dbReference type="ARBA" id="ARBA00022989"/>
    </source>
</evidence>
<feature type="region of interest" description="Disordered" evidence="6">
    <location>
        <begin position="325"/>
        <end position="361"/>
    </location>
</feature>
<dbReference type="PANTHER" id="PTHR33048">
    <property type="entry name" value="PTH11-LIKE INTEGRAL MEMBRANE PROTEIN (AFU_ORTHOLOGUE AFUA_5G11245)"/>
    <property type="match status" value="1"/>
</dbReference>
<accession>A0A4Q4T6K1</accession>
<feature type="transmembrane region" description="Helical" evidence="7">
    <location>
        <begin position="46"/>
        <end position="69"/>
    </location>
</feature>
<protein>
    <recommendedName>
        <fullName evidence="8">Rhodopsin domain-containing protein</fullName>
    </recommendedName>
</protein>
<dbReference type="PANTHER" id="PTHR33048:SF47">
    <property type="entry name" value="INTEGRAL MEMBRANE PROTEIN-RELATED"/>
    <property type="match status" value="1"/>
</dbReference>
<gene>
    <name evidence="9" type="ORF">DL764_006651</name>
</gene>
<proteinExistence type="inferred from homology"/>
<sequence>MDPEAAESKAWVTIAVVSTTLSIALVALGLRVFTRSILVKQFGADDWAALVAGFCALTCGLLVAINIKYGLGRHARTLTPEDKTNYFKIFYHSIVFYNATLTSVKLTFLLQYYRVFAVQEKMRRAIIFALVIVGCWCLSQLLIVIFTCSPIKKFWTPTLPGTCIPNLPFWYINAAGNLATDVAIFLLPLPALSTLNLRKPQKLFLMGIFSLGFFTCAISVIRFRYLRIDEDFSWENVETSSWSVGELSSALTCVCLPTLRPLFIGIVPGMSPPHSGARANEGYWEQTDDPRRLRSGSSRKPASEAACGSQERLYDDVELVLACRQRPSQQPRLSGESGHPARNSEHSDDKILKVEPLGGSG</sequence>
<evidence type="ECO:0000256" key="4">
    <source>
        <dbReference type="ARBA" id="ARBA00023136"/>
    </source>
</evidence>